<evidence type="ECO:0000256" key="10">
    <source>
        <dbReference type="ARBA" id="ARBA00022840"/>
    </source>
</evidence>
<dbReference type="GO" id="GO:0009231">
    <property type="term" value="P:riboflavin biosynthetic process"/>
    <property type="evidence" value="ECO:0007669"/>
    <property type="project" value="InterPro"/>
</dbReference>
<evidence type="ECO:0000256" key="13">
    <source>
        <dbReference type="ARBA" id="ARBA00049494"/>
    </source>
</evidence>
<dbReference type="InterPro" id="IPR015865">
    <property type="entry name" value="Riboflavin_kinase_bac/euk"/>
</dbReference>
<dbReference type="EC" id="2.7.7.2" evidence="14"/>
<comment type="similarity">
    <text evidence="14">Belongs to the ribF family.</text>
</comment>
<reference evidence="16 17" key="1">
    <citation type="submission" date="2018-08" db="EMBL/GenBank/DDBJ databases">
        <title>A genome reference for cultivated species of the human gut microbiota.</title>
        <authorList>
            <person name="Zou Y."/>
            <person name="Xue W."/>
            <person name="Luo G."/>
        </authorList>
    </citation>
    <scope>NUCLEOTIDE SEQUENCE [LARGE SCALE GENOMIC DNA]</scope>
    <source>
        <strain evidence="16 17">AM25-6</strain>
    </source>
</reference>
<dbReference type="InterPro" id="IPR023468">
    <property type="entry name" value="Riboflavin_kinase"/>
</dbReference>
<dbReference type="UniPathway" id="UPA00277">
    <property type="reaction ID" value="UER00407"/>
</dbReference>
<keyword evidence="8 14" id="KW-0418">Kinase</keyword>
<dbReference type="Pfam" id="PF06574">
    <property type="entry name" value="FAD_syn"/>
    <property type="match status" value="1"/>
</dbReference>
<feature type="domain" description="Riboflavin kinase" evidence="15">
    <location>
        <begin position="176"/>
        <end position="299"/>
    </location>
</feature>
<evidence type="ECO:0000313" key="16">
    <source>
        <dbReference type="EMBL" id="RGD75589.1"/>
    </source>
</evidence>
<name>A0A3E3E339_9FIRM</name>
<comment type="catalytic activity">
    <reaction evidence="12 14">
        <text>riboflavin + ATP = FMN + ADP + H(+)</text>
        <dbReference type="Rhea" id="RHEA:14357"/>
        <dbReference type="ChEBI" id="CHEBI:15378"/>
        <dbReference type="ChEBI" id="CHEBI:30616"/>
        <dbReference type="ChEBI" id="CHEBI:57986"/>
        <dbReference type="ChEBI" id="CHEBI:58210"/>
        <dbReference type="ChEBI" id="CHEBI:456216"/>
        <dbReference type="EC" id="2.7.1.26"/>
    </reaction>
</comment>
<keyword evidence="10 14" id="KW-0067">ATP-binding</keyword>
<evidence type="ECO:0000256" key="7">
    <source>
        <dbReference type="ARBA" id="ARBA00022741"/>
    </source>
</evidence>
<dbReference type="EC" id="2.7.1.26" evidence="14"/>
<gene>
    <name evidence="16" type="ORF">DW687_04495</name>
</gene>
<dbReference type="PANTHER" id="PTHR22749:SF6">
    <property type="entry name" value="RIBOFLAVIN KINASE"/>
    <property type="match status" value="1"/>
</dbReference>
<evidence type="ECO:0000256" key="9">
    <source>
        <dbReference type="ARBA" id="ARBA00022827"/>
    </source>
</evidence>
<proteinExistence type="inferred from homology"/>
<dbReference type="GO" id="GO:0005524">
    <property type="term" value="F:ATP binding"/>
    <property type="evidence" value="ECO:0007669"/>
    <property type="project" value="UniProtKB-UniRule"/>
</dbReference>
<accession>A0A3E3E339</accession>
<evidence type="ECO:0000256" key="5">
    <source>
        <dbReference type="ARBA" id="ARBA00022679"/>
    </source>
</evidence>
<sequence length="304" mass="35157">MKIVHSFDAVDKNEPLSLAFGYFDGIHLGHRKIIEENNKDLKNCVVTFDKHPMDLINKDKSPKMLMTMEEKEGYLEKMGVDYLFIIHFDSDFMNLTDRQFISLVIDNVNMKKMKVGFNYHFGKNGRGNADFLRKVSKEEGFELEVVDEYKIDDERVCSTAIRNLIYEGNISKANKFLGRPYSITGKVVEGKHLGKQIGIPTANIFPDPVKAIPKRGVYVTRVTIDDEIYYGISNVGINPTFNEEPKVETNIFDFDGDIYGKEIKVEFLEFEREERAFESIDELKKTIEKSIKFGRDYIAHKLNY</sequence>
<dbReference type="SUPFAM" id="SSF52374">
    <property type="entry name" value="Nucleotidylyl transferase"/>
    <property type="match status" value="1"/>
</dbReference>
<comment type="caution">
    <text evidence="16">The sequence shown here is derived from an EMBL/GenBank/DDBJ whole genome shotgun (WGS) entry which is preliminary data.</text>
</comment>
<dbReference type="Gene3D" id="3.40.50.620">
    <property type="entry name" value="HUPs"/>
    <property type="match status" value="1"/>
</dbReference>
<dbReference type="AlphaFoldDB" id="A0A3E3E339"/>
<keyword evidence="7 14" id="KW-0547">Nucleotide-binding</keyword>
<dbReference type="SMART" id="SM00904">
    <property type="entry name" value="Flavokinase"/>
    <property type="match status" value="1"/>
</dbReference>
<dbReference type="GO" id="GO:0006747">
    <property type="term" value="P:FAD biosynthetic process"/>
    <property type="evidence" value="ECO:0007669"/>
    <property type="project" value="UniProtKB-UniRule"/>
</dbReference>
<dbReference type="InterPro" id="IPR002606">
    <property type="entry name" value="Riboflavin_kinase_bac"/>
</dbReference>
<evidence type="ECO:0000313" key="17">
    <source>
        <dbReference type="Proteomes" id="UP000261212"/>
    </source>
</evidence>
<dbReference type="NCBIfam" id="NF004162">
    <property type="entry name" value="PRK05627.1-5"/>
    <property type="match status" value="1"/>
</dbReference>
<dbReference type="PANTHER" id="PTHR22749">
    <property type="entry name" value="RIBOFLAVIN KINASE/FMN ADENYLYLTRANSFERASE"/>
    <property type="match status" value="1"/>
</dbReference>
<dbReference type="CDD" id="cd02064">
    <property type="entry name" value="FAD_synthetase_N"/>
    <property type="match status" value="1"/>
</dbReference>
<keyword evidence="4 14" id="KW-0288">FMN</keyword>
<dbReference type="InterPro" id="IPR023465">
    <property type="entry name" value="Riboflavin_kinase_dom_sf"/>
</dbReference>
<organism evidence="16 17">
    <name type="scientific">Anaerofustis stercorihominis</name>
    <dbReference type="NCBI Taxonomy" id="214853"/>
    <lineage>
        <taxon>Bacteria</taxon>
        <taxon>Bacillati</taxon>
        <taxon>Bacillota</taxon>
        <taxon>Clostridia</taxon>
        <taxon>Eubacteriales</taxon>
        <taxon>Eubacteriaceae</taxon>
        <taxon>Anaerofustis</taxon>
    </lineage>
</organism>
<dbReference type="RefSeq" id="WP_117531846.1">
    <property type="nucleotide sequence ID" value="NZ_JBKXAL010000009.1"/>
</dbReference>
<dbReference type="UniPathway" id="UPA00276">
    <property type="reaction ID" value="UER00406"/>
</dbReference>
<protein>
    <recommendedName>
        <fullName evidence="14">Riboflavin biosynthesis protein</fullName>
    </recommendedName>
    <domain>
        <recommendedName>
            <fullName evidence="14">Riboflavin kinase</fullName>
            <ecNumber evidence="14">2.7.1.26</ecNumber>
        </recommendedName>
        <alternativeName>
            <fullName evidence="14">Flavokinase</fullName>
        </alternativeName>
    </domain>
    <domain>
        <recommendedName>
            <fullName evidence="14">FMN adenylyltransferase</fullName>
            <ecNumber evidence="14">2.7.7.2</ecNumber>
        </recommendedName>
        <alternativeName>
            <fullName evidence="14">FAD pyrophosphorylase</fullName>
        </alternativeName>
        <alternativeName>
            <fullName evidence="14">FAD synthase</fullName>
        </alternativeName>
    </domain>
</protein>
<dbReference type="NCBIfam" id="TIGR00083">
    <property type="entry name" value="ribF"/>
    <property type="match status" value="1"/>
</dbReference>
<dbReference type="Gene3D" id="2.40.30.30">
    <property type="entry name" value="Riboflavin kinase-like"/>
    <property type="match status" value="1"/>
</dbReference>
<evidence type="ECO:0000256" key="4">
    <source>
        <dbReference type="ARBA" id="ARBA00022643"/>
    </source>
</evidence>
<dbReference type="Proteomes" id="UP000261212">
    <property type="component" value="Unassembled WGS sequence"/>
</dbReference>
<dbReference type="EMBL" id="QUSM01000002">
    <property type="protein sequence ID" value="RGD75589.1"/>
    <property type="molecule type" value="Genomic_DNA"/>
</dbReference>
<dbReference type="GO" id="GO:0008531">
    <property type="term" value="F:riboflavin kinase activity"/>
    <property type="evidence" value="ECO:0007669"/>
    <property type="project" value="UniProtKB-UniRule"/>
</dbReference>
<dbReference type="InterPro" id="IPR014729">
    <property type="entry name" value="Rossmann-like_a/b/a_fold"/>
</dbReference>
<keyword evidence="9 14" id="KW-0274">FAD</keyword>
<dbReference type="PIRSF" id="PIRSF004491">
    <property type="entry name" value="FAD_Synth"/>
    <property type="match status" value="1"/>
</dbReference>
<evidence type="ECO:0000256" key="2">
    <source>
        <dbReference type="ARBA" id="ARBA00005201"/>
    </source>
</evidence>
<dbReference type="FunFam" id="3.40.50.620:FF:000021">
    <property type="entry name" value="Riboflavin biosynthesis protein"/>
    <property type="match status" value="1"/>
</dbReference>
<evidence type="ECO:0000256" key="12">
    <source>
        <dbReference type="ARBA" id="ARBA00047880"/>
    </source>
</evidence>
<keyword evidence="11" id="KW-0511">Multifunctional enzyme</keyword>
<evidence type="ECO:0000256" key="3">
    <source>
        <dbReference type="ARBA" id="ARBA00022630"/>
    </source>
</evidence>
<evidence type="ECO:0000256" key="14">
    <source>
        <dbReference type="PIRNR" id="PIRNR004491"/>
    </source>
</evidence>
<evidence type="ECO:0000256" key="6">
    <source>
        <dbReference type="ARBA" id="ARBA00022695"/>
    </source>
</evidence>
<dbReference type="Pfam" id="PF01687">
    <property type="entry name" value="Flavokinase"/>
    <property type="match status" value="1"/>
</dbReference>
<comment type="pathway">
    <text evidence="1 14">Cofactor biosynthesis; FAD biosynthesis; FAD from FMN: step 1/1.</text>
</comment>
<keyword evidence="3 14" id="KW-0285">Flavoprotein</keyword>
<evidence type="ECO:0000256" key="8">
    <source>
        <dbReference type="ARBA" id="ARBA00022777"/>
    </source>
</evidence>
<comment type="catalytic activity">
    <reaction evidence="13 14">
        <text>FMN + ATP + H(+) = FAD + diphosphate</text>
        <dbReference type="Rhea" id="RHEA:17237"/>
        <dbReference type="ChEBI" id="CHEBI:15378"/>
        <dbReference type="ChEBI" id="CHEBI:30616"/>
        <dbReference type="ChEBI" id="CHEBI:33019"/>
        <dbReference type="ChEBI" id="CHEBI:57692"/>
        <dbReference type="ChEBI" id="CHEBI:58210"/>
        <dbReference type="EC" id="2.7.7.2"/>
    </reaction>
</comment>
<evidence type="ECO:0000256" key="11">
    <source>
        <dbReference type="ARBA" id="ARBA00023268"/>
    </source>
</evidence>
<evidence type="ECO:0000256" key="1">
    <source>
        <dbReference type="ARBA" id="ARBA00004726"/>
    </source>
</evidence>
<dbReference type="SUPFAM" id="SSF82114">
    <property type="entry name" value="Riboflavin kinase-like"/>
    <property type="match status" value="1"/>
</dbReference>
<evidence type="ECO:0000259" key="15">
    <source>
        <dbReference type="SMART" id="SM00904"/>
    </source>
</evidence>
<keyword evidence="6 14" id="KW-0548">Nucleotidyltransferase</keyword>
<keyword evidence="5 14" id="KW-0808">Transferase</keyword>
<dbReference type="InterPro" id="IPR015864">
    <property type="entry name" value="FAD_synthase"/>
</dbReference>
<dbReference type="GO" id="GO:0009398">
    <property type="term" value="P:FMN biosynthetic process"/>
    <property type="evidence" value="ECO:0007669"/>
    <property type="project" value="UniProtKB-UniRule"/>
</dbReference>
<comment type="pathway">
    <text evidence="2 14">Cofactor biosynthesis; FMN biosynthesis; FMN from riboflavin (ATP route): step 1/1.</text>
</comment>
<dbReference type="GO" id="GO:0003919">
    <property type="term" value="F:FMN adenylyltransferase activity"/>
    <property type="evidence" value="ECO:0007669"/>
    <property type="project" value="UniProtKB-UniRule"/>
</dbReference>